<dbReference type="KEGG" id="mhos:CXR34_10835"/>
<dbReference type="GO" id="GO:0009423">
    <property type="term" value="P:chorismate biosynthetic process"/>
    <property type="evidence" value="ECO:0007669"/>
    <property type="project" value="TreeGrafter"/>
</dbReference>
<dbReference type="SUPFAM" id="SSF51735">
    <property type="entry name" value="NAD(P)-binding Rossmann-fold domains"/>
    <property type="match status" value="1"/>
</dbReference>
<feature type="domain" description="Shikimate dehydrogenase substrate binding N-terminal" evidence="4">
    <location>
        <begin position="37"/>
        <end position="118"/>
    </location>
</feature>
<evidence type="ECO:0000256" key="1">
    <source>
        <dbReference type="ARBA" id="ARBA00004871"/>
    </source>
</evidence>
<dbReference type="GO" id="GO:0009073">
    <property type="term" value="P:aromatic amino acid family biosynthetic process"/>
    <property type="evidence" value="ECO:0007669"/>
    <property type="project" value="UniProtKB-KW"/>
</dbReference>
<dbReference type="AlphaFoldDB" id="A0A2K9DFZ9"/>
<sequence>MRRPSPSGSSGAPPTPVTTADASTASAVLPSGTALEVWGDPIDHSLSPRLHRAAYARLGLDWTYGRRRVAAADLRTVLDGLPPAFRGLSLTFPLKAEAFAAATRRDRTATLTGAVNTLVLTERDRVGFNTDVGGIVADVRAQGVDGVERARIVGAGATATSALVALAQLGAQTVEVVARRPEAAAALLELGARLSVRVTTAPTDAEAPASVDLTVSTLPGGTTLADETCRRLAAGGGLLYDVVYGHWPTDLARAWEDAGAPAVDGRGMLLHQAVLQIRAFLTGDPEVPLADEVAVVDVMARALVGD</sequence>
<dbReference type="InterPro" id="IPR022893">
    <property type="entry name" value="Shikimate_DH_fam"/>
</dbReference>
<proteinExistence type="predicted"/>
<evidence type="ECO:0000259" key="4">
    <source>
        <dbReference type="Pfam" id="PF08501"/>
    </source>
</evidence>
<evidence type="ECO:0000313" key="6">
    <source>
        <dbReference type="Proteomes" id="UP000233276"/>
    </source>
</evidence>
<keyword evidence="2" id="KW-0028">Amino-acid biosynthesis</keyword>
<dbReference type="Gene3D" id="3.40.50.720">
    <property type="entry name" value="NAD(P)-binding Rossmann-like Domain"/>
    <property type="match status" value="1"/>
</dbReference>
<organism evidence="5 6">
    <name type="scientific">Microbacterium hominis</name>
    <dbReference type="NCBI Taxonomy" id="162426"/>
    <lineage>
        <taxon>Bacteria</taxon>
        <taxon>Bacillati</taxon>
        <taxon>Actinomycetota</taxon>
        <taxon>Actinomycetes</taxon>
        <taxon>Micrococcales</taxon>
        <taxon>Microbacteriaceae</taxon>
        <taxon>Microbacterium</taxon>
    </lineage>
</organism>
<evidence type="ECO:0000256" key="3">
    <source>
        <dbReference type="SAM" id="MobiDB-lite"/>
    </source>
</evidence>
<dbReference type="GO" id="GO:0050661">
    <property type="term" value="F:NADP binding"/>
    <property type="evidence" value="ECO:0007669"/>
    <property type="project" value="TreeGrafter"/>
</dbReference>
<dbReference type="EMBL" id="CP025299">
    <property type="protein sequence ID" value="AUG29889.1"/>
    <property type="molecule type" value="Genomic_DNA"/>
</dbReference>
<dbReference type="GO" id="GO:0005829">
    <property type="term" value="C:cytosol"/>
    <property type="evidence" value="ECO:0007669"/>
    <property type="project" value="TreeGrafter"/>
</dbReference>
<reference evidence="5 6" key="1">
    <citation type="submission" date="2017-12" db="EMBL/GenBank/DDBJ databases">
        <title>Isolation and characterization of estrogens degradatiion strain Microbacterium hominis SJTG1.</title>
        <authorList>
            <person name="Xiong W."/>
            <person name="Yin C."/>
            <person name="Zheng D."/>
            <person name="Liang R."/>
        </authorList>
    </citation>
    <scope>NUCLEOTIDE SEQUENCE [LARGE SCALE GENOMIC DNA]</scope>
    <source>
        <strain evidence="5 6">SJTG1</strain>
    </source>
</reference>
<dbReference type="InterPro" id="IPR036291">
    <property type="entry name" value="NAD(P)-bd_dom_sf"/>
</dbReference>
<dbReference type="Gene3D" id="3.40.50.10860">
    <property type="entry name" value="Leucine Dehydrogenase, chain A, domain 1"/>
    <property type="match status" value="1"/>
</dbReference>
<dbReference type="PANTHER" id="PTHR21089">
    <property type="entry name" value="SHIKIMATE DEHYDROGENASE"/>
    <property type="match status" value="1"/>
</dbReference>
<keyword evidence="2" id="KW-0057">Aromatic amino acid biosynthesis</keyword>
<accession>A0A2K9DFZ9</accession>
<name>A0A2K9DFZ9_9MICO</name>
<dbReference type="GO" id="GO:0004764">
    <property type="term" value="F:shikimate 3-dehydrogenase (NADP+) activity"/>
    <property type="evidence" value="ECO:0007669"/>
    <property type="project" value="InterPro"/>
</dbReference>
<dbReference type="SUPFAM" id="SSF53223">
    <property type="entry name" value="Aminoacid dehydrogenase-like, N-terminal domain"/>
    <property type="match status" value="1"/>
</dbReference>
<protein>
    <submittedName>
        <fullName evidence="5">Shikimate dehydrogenase</fullName>
    </submittedName>
</protein>
<dbReference type="PANTHER" id="PTHR21089:SF1">
    <property type="entry name" value="BIFUNCTIONAL 3-DEHYDROQUINATE DEHYDRATASE_SHIKIMATE DEHYDROGENASE, CHLOROPLASTIC"/>
    <property type="match status" value="1"/>
</dbReference>
<dbReference type="InterPro" id="IPR013708">
    <property type="entry name" value="Shikimate_DH-bd_N"/>
</dbReference>
<evidence type="ECO:0000256" key="2">
    <source>
        <dbReference type="ARBA" id="ARBA00023141"/>
    </source>
</evidence>
<dbReference type="GO" id="GO:0019632">
    <property type="term" value="P:shikimate metabolic process"/>
    <property type="evidence" value="ECO:0007669"/>
    <property type="project" value="TreeGrafter"/>
</dbReference>
<evidence type="ECO:0000313" key="5">
    <source>
        <dbReference type="EMBL" id="AUG29889.1"/>
    </source>
</evidence>
<feature type="region of interest" description="Disordered" evidence="3">
    <location>
        <begin position="1"/>
        <end position="24"/>
    </location>
</feature>
<gene>
    <name evidence="5" type="ORF">CXR34_10835</name>
</gene>
<dbReference type="Proteomes" id="UP000233276">
    <property type="component" value="Chromosome"/>
</dbReference>
<dbReference type="Pfam" id="PF08501">
    <property type="entry name" value="Shikimate_dh_N"/>
    <property type="match status" value="1"/>
</dbReference>
<dbReference type="InterPro" id="IPR046346">
    <property type="entry name" value="Aminoacid_DH-like_N_sf"/>
</dbReference>
<comment type="pathway">
    <text evidence="1">Metabolic intermediate biosynthesis; chorismate biosynthesis; chorismate from D-erythrose 4-phosphate and phosphoenolpyruvate: step 4/7.</text>
</comment>